<gene>
    <name evidence="6" type="ORF">PNBC_03435</name>
</gene>
<dbReference type="Gene3D" id="3.40.190.290">
    <property type="match status" value="1"/>
</dbReference>
<name>A0A167FER8_9BACL</name>
<evidence type="ECO:0000313" key="7">
    <source>
        <dbReference type="Proteomes" id="UP000077134"/>
    </source>
</evidence>
<organism evidence="6 7">
    <name type="scientific">Paenibacillus crassostreae</name>
    <dbReference type="NCBI Taxonomy" id="1763538"/>
    <lineage>
        <taxon>Bacteria</taxon>
        <taxon>Bacillati</taxon>
        <taxon>Bacillota</taxon>
        <taxon>Bacilli</taxon>
        <taxon>Bacillales</taxon>
        <taxon>Paenibacillaceae</taxon>
        <taxon>Paenibacillus</taxon>
    </lineage>
</organism>
<accession>A0A167FER8</accession>
<comment type="caution">
    <text evidence="6">The sequence shown here is derived from an EMBL/GenBank/DDBJ whole genome shotgun (WGS) entry which is preliminary data.</text>
</comment>
<evidence type="ECO:0000256" key="1">
    <source>
        <dbReference type="ARBA" id="ARBA00009437"/>
    </source>
</evidence>
<dbReference type="STRING" id="1763538.LPB68_21305"/>
<proteinExistence type="inferred from homology"/>
<evidence type="ECO:0000256" key="2">
    <source>
        <dbReference type="ARBA" id="ARBA00023015"/>
    </source>
</evidence>
<dbReference type="AlphaFoldDB" id="A0A167FER8"/>
<keyword evidence="4" id="KW-0804">Transcription</keyword>
<dbReference type="CDD" id="cd05466">
    <property type="entry name" value="PBP2_LTTR_substrate"/>
    <property type="match status" value="1"/>
</dbReference>
<evidence type="ECO:0000256" key="4">
    <source>
        <dbReference type="ARBA" id="ARBA00023163"/>
    </source>
</evidence>
<keyword evidence="2" id="KW-0805">Transcription regulation</keyword>
<dbReference type="GO" id="GO:0000976">
    <property type="term" value="F:transcription cis-regulatory region binding"/>
    <property type="evidence" value="ECO:0007669"/>
    <property type="project" value="TreeGrafter"/>
</dbReference>
<comment type="similarity">
    <text evidence="1">Belongs to the LysR transcriptional regulatory family.</text>
</comment>
<dbReference type="FunFam" id="1.10.10.10:FF:000001">
    <property type="entry name" value="LysR family transcriptional regulator"/>
    <property type="match status" value="1"/>
</dbReference>
<dbReference type="SUPFAM" id="SSF46785">
    <property type="entry name" value="Winged helix' DNA-binding domain"/>
    <property type="match status" value="1"/>
</dbReference>
<dbReference type="InterPro" id="IPR036388">
    <property type="entry name" value="WH-like_DNA-bd_sf"/>
</dbReference>
<protein>
    <recommendedName>
        <fullName evidence="5">HTH lysR-type domain-containing protein</fullName>
    </recommendedName>
</protein>
<dbReference type="GO" id="GO:0003700">
    <property type="term" value="F:DNA-binding transcription factor activity"/>
    <property type="evidence" value="ECO:0007669"/>
    <property type="project" value="InterPro"/>
</dbReference>
<dbReference type="KEGG" id="pcx:LPB68_21305"/>
<dbReference type="OrthoDB" id="9785745at2"/>
<evidence type="ECO:0000313" key="6">
    <source>
        <dbReference type="EMBL" id="OAB76476.1"/>
    </source>
</evidence>
<dbReference type="Pfam" id="PF03466">
    <property type="entry name" value="LysR_substrate"/>
    <property type="match status" value="1"/>
</dbReference>
<dbReference type="PANTHER" id="PTHR30126">
    <property type="entry name" value="HTH-TYPE TRANSCRIPTIONAL REGULATOR"/>
    <property type="match status" value="1"/>
</dbReference>
<keyword evidence="3" id="KW-0238">DNA-binding</keyword>
<dbReference type="InterPro" id="IPR005119">
    <property type="entry name" value="LysR_subst-bd"/>
</dbReference>
<dbReference type="Gene3D" id="1.10.10.10">
    <property type="entry name" value="Winged helix-like DNA-binding domain superfamily/Winged helix DNA-binding domain"/>
    <property type="match status" value="1"/>
</dbReference>
<evidence type="ECO:0000259" key="5">
    <source>
        <dbReference type="PROSITE" id="PS50931"/>
    </source>
</evidence>
<dbReference type="PROSITE" id="PS50931">
    <property type="entry name" value="HTH_LYSR"/>
    <property type="match status" value="1"/>
</dbReference>
<reference evidence="6 7" key="1">
    <citation type="submission" date="2016-02" db="EMBL/GenBank/DDBJ databases">
        <title>Paenibacillus sp. LPB0068, isolated from Crassostrea gigas.</title>
        <authorList>
            <person name="Shin S.-K."/>
            <person name="Yi H."/>
        </authorList>
    </citation>
    <scope>NUCLEOTIDE SEQUENCE [LARGE SCALE GENOMIC DNA]</scope>
    <source>
        <strain evidence="6 7">LPB0068</strain>
    </source>
</reference>
<dbReference type="EMBL" id="LSFN01000005">
    <property type="protein sequence ID" value="OAB76476.1"/>
    <property type="molecule type" value="Genomic_DNA"/>
</dbReference>
<dbReference type="InterPro" id="IPR036390">
    <property type="entry name" value="WH_DNA-bd_sf"/>
</dbReference>
<keyword evidence="7" id="KW-1185">Reference proteome</keyword>
<dbReference type="PANTHER" id="PTHR30126:SF40">
    <property type="entry name" value="HTH-TYPE TRANSCRIPTIONAL REGULATOR GLTR"/>
    <property type="match status" value="1"/>
</dbReference>
<dbReference type="Proteomes" id="UP000077134">
    <property type="component" value="Unassembled WGS sequence"/>
</dbReference>
<evidence type="ECO:0000256" key="3">
    <source>
        <dbReference type="ARBA" id="ARBA00023125"/>
    </source>
</evidence>
<dbReference type="RefSeq" id="WP_068655220.1">
    <property type="nucleotide sequence ID" value="NZ_CP017770.1"/>
</dbReference>
<dbReference type="SUPFAM" id="SSF53850">
    <property type="entry name" value="Periplasmic binding protein-like II"/>
    <property type="match status" value="1"/>
</dbReference>
<dbReference type="InterPro" id="IPR000847">
    <property type="entry name" value="LysR_HTH_N"/>
</dbReference>
<feature type="domain" description="HTH lysR-type" evidence="5">
    <location>
        <begin position="1"/>
        <end position="58"/>
    </location>
</feature>
<sequence length="300" mass="34533">MNLEQINTFLQVYQLQSFKEASYQMYLPQPTISQRIIQLEKELGKTLLIRSKRNITLTEEGRAFLPYAQYIQGALLEGKEAVNKVEQGKTGKLSIGCNTPLTSSVLPYILDTFSEKYPKVSIDIDTSSTPLLVRLIRQREIQLAITPHTNGDSGLIYQDVFSEPYCLIVSPTHPFAKKGKVSLEEISHEPLIIYRKNTLYRDMIDIIMVQENLFYKAKFETNNLQLIKHLIKKNAGIHISGKIHMRDEIINKELVAVSIDPNPFALSHIYVARLIKKVNNLEEEFMKYFETTLKETFLSY</sequence>
<dbReference type="Pfam" id="PF00126">
    <property type="entry name" value="HTH_1"/>
    <property type="match status" value="1"/>
</dbReference>